<reference evidence="1 2" key="1">
    <citation type="submission" date="2020-07" db="EMBL/GenBank/DDBJ databases">
        <title>Sequencing the genomes of 1000 actinobacteria strains.</title>
        <authorList>
            <person name="Klenk H.-P."/>
        </authorList>
    </citation>
    <scope>NUCLEOTIDE SEQUENCE [LARGE SCALE GENOMIC DNA]</scope>
    <source>
        <strain evidence="1 2">DSM 44442</strain>
    </source>
</reference>
<name>A0A7Z0EI23_9ACTN</name>
<gene>
    <name evidence="1" type="ORF">HNR10_000319</name>
</gene>
<sequence>MSHSELTGHWDGPWYRVDGDGFTALYLPDPDEDLTLVDNVDVVVELADGTRWSGTLFTLAEVERLMAKDAETGEHLEGRYFWCVDSLIVRDPGVGDMTRVLAGLIDFGELPRVLRRVDTEDLDDAPDAAR</sequence>
<evidence type="ECO:0000313" key="1">
    <source>
        <dbReference type="EMBL" id="NYJ32438.1"/>
    </source>
</evidence>
<proteinExistence type="predicted"/>
<dbReference type="RefSeq" id="WP_179820252.1">
    <property type="nucleotide sequence ID" value="NZ_JACCFS010000001.1"/>
</dbReference>
<keyword evidence="2" id="KW-1185">Reference proteome</keyword>
<dbReference type="AlphaFoldDB" id="A0A7Z0EI23"/>
<accession>A0A7Z0EI23</accession>
<dbReference type="EMBL" id="JACCFS010000001">
    <property type="protein sequence ID" value="NYJ32438.1"/>
    <property type="molecule type" value="Genomic_DNA"/>
</dbReference>
<protein>
    <submittedName>
        <fullName evidence="1">Uncharacterized protein</fullName>
    </submittedName>
</protein>
<dbReference type="Proteomes" id="UP000572051">
    <property type="component" value="Unassembled WGS sequence"/>
</dbReference>
<organism evidence="1 2">
    <name type="scientific">Nocardiopsis aegyptia</name>
    <dbReference type="NCBI Taxonomy" id="220378"/>
    <lineage>
        <taxon>Bacteria</taxon>
        <taxon>Bacillati</taxon>
        <taxon>Actinomycetota</taxon>
        <taxon>Actinomycetes</taxon>
        <taxon>Streptosporangiales</taxon>
        <taxon>Nocardiopsidaceae</taxon>
        <taxon>Nocardiopsis</taxon>
    </lineage>
</organism>
<comment type="caution">
    <text evidence="1">The sequence shown here is derived from an EMBL/GenBank/DDBJ whole genome shotgun (WGS) entry which is preliminary data.</text>
</comment>
<evidence type="ECO:0000313" key="2">
    <source>
        <dbReference type="Proteomes" id="UP000572051"/>
    </source>
</evidence>